<dbReference type="SUPFAM" id="SSF103642">
    <property type="entry name" value="Sec-C motif"/>
    <property type="match status" value="1"/>
</dbReference>
<dbReference type="PANTHER" id="PTHR33747:SF1">
    <property type="entry name" value="ADENYLATE CYCLASE-ASSOCIATED CAP C-TERMINAL DOMAIN-CONTAINING PROTEIN"/>
    <property type="match status" value="1"/>
</dbReference>
<gene>
    <name evidence="1" type="ORF">DFR59_10530</name>
</gene>
<dbReference type="Gene3D" id="3.10.450.50">
    <property type="match status" value="1"/>
</dbReference>
<dbReference type="AlphaFoldDB" id="A0A370GET8"/>
<dbReference type="InterPro" id="IPR004027">
    <property type="entry name" value="SEC_C_motif"/>
</dbReference>
<accession>A0A370GET8</accession>
<dbReference type="PANTHER" id="PTHR33747">
    <property type="entry name" value="UPF0225 PROTEIN SCO1677"/>
    <property type="match status" value="1"/>
</dbReference>
<dbReference type="Proteomes" id="UP000255326">
    <property type="component" value="Unassembled WGS sequence"/>
</dbReference>
<dbReference type="InterPro" id="IPR016024">
    <property type="entry name" value="ARM-type_fold"/>
</dbReference>
<protein>
    <submittedName>
        <fullName evidence="1">SEC-C motif-containing protein</fullName>
    </submittedName>
</protein>
<dbReference type="EMBL" id="QQAY01000005">
    <property type="protein sequence ID" value="RDI42191.1"/>
    <property type="molecule type" value="Genomic_DNA"/>
</dbReference>
<organism evidence="1 2">
    <name type="scientific">Falsibacillus pallidus</name>
    <dbReference type="NCBI Taxonomy" id="493781"/>
    <lineage>
        <taxon>Bacteria</taxon>
        <taxon>Bacillati</taxon>
        <taxon>Bacillota</taxon>
        <taxon>Bacilli</taxon>
        <taxon>Bacillales</taxon>
        <taxon>Bacillaceae</taxon>
        <taxon>Falsibacillus</taxon>
    </lineage>
</organism>
<evidence type="ECO:0000313" key="1">
    <source>
        <dbReference type="EMBL" id="RDI42191.1"/>
    </source>
</evidence>
<evidence type="ECO:0000313" key="2">
    <source>
        <dbReference type="Proteomes" id="UP000255326"/>
    </source>
</evidence>
<sequence>MEFLQKLEPHITSEDIQLQKFALHILSDIPTLVPEEWTVRIIKDSLSNKEKETNFATLDNFPMNEEAAGLLIKGIKKSNPLYMHLYLRLLKKLDFKMVQKYKKELQRHFSKTEMKFYKILESSTEIEILGRYAEILKEMEEEHYYNSQLYRQAKHLAGLIVENGWITEEKVELKLMEQLKEPFFDYEGILIVYMIGLMKLKKFIPLMSPLLERDEDILLEEVAGTLKSFQSDEVVESVYPLCKKEESSIFALSVLGGTKTPLAVEKLKELFHEITDPESKDLVFEGLCRQLALEGLPEIEEYLKEQRRSFVIDVEETAYGYYRIMNLEHQNLESWQELIQEKDDRSKKEREGIFQPSTINPVVKETTVGRNDPCPCGSGKKYKKCCGK</sequence>
<comment type="caution">
    <text evidence="1">The sequence shown here is derived from an EMBL/GenBank/DDBJ whole genome shotgun (WGS) entry which is preliminary data.</text>
</comment>
<dbReference type="Pfam" id="PF02810">
    <property type="entry name" value="SEC-C"/>
    <property type="match status" value="1"/>
</dbReference>
<dbReference type="SUPFAM" id="SSF48371">
    <property type="entry name" value="ARM repeat"/>
    <property type="match status" value="1"/>
</dbReference>
<keyword evidence="2" id="KW-1185">Reference proteome</keyword>
<reference evidence="1 2" key="1">
    <citation type="submission" date="2018-07" db="EMBL/GenBank/DDBJ databases">
        <title>Genomic Encyclopedia of Type Strains, Phase IV (KMG-IV): sequencing the most valuable type-strain genomes for metagenomic binning, comparative biology and taxonomic classification.</title>
        <authorList>
            <person name="Goeker M."/>
        </authorList>
    </citation>
    <scope>NUCLEOTIDE SEQUENCE [LARGE SCALE GENOMIC DNA]</scope>
    <source>
        <strain evidence="1 2">DSM 25281</strain>
    </source>
</reference>
<dbReference type="RefSeq" id="WP_211318549.1">
    <property type="nucleotide sequence ID" value="NZ_QQAY01000005.1"/>
</dbReference>
<name>A0A370GET8_9BACI</name>
<proteinExistence type="predicted"/>